<organism evidence="2 3">
    <name type="scientific">Borborobacter arsenicus</name>
    <dbReference type="NCBI Taxonomy" id="1851146"/>
    <lineage>
        <taxon>Bacteria</taxon>
        <taxon>Pseudomonadati</taxon>
        <taxon>Pseudomonadota</taxon>
        <taxon>Alphaproteobacteria</taxon>
        <taxon>Hyphomicrobiales</taxon>
        <taxon>Phyllobacteriaceae</taxon>
        <taxon>Borborobacter</taxon>
    </lineage>
</organism>
<evidence type="ECO:0000313" key="2">
    <source>
        <dbReference type="EMBL" id="RUM99313.1"/>
    </source>
</evidence>
<dbReference type="EMBL" id="RKST01000002">
    <property type="protein sequence ID" value="RUM99313.1"/>
    <property type="molecule type" value="Genomic_DNA"/>
</dbReference>
<protein>
    <submittedName>
        <fullName evidence="2">Uncharacterized protein</fullName>
    </submittedName>
</protein>
<keyword evidence="3" id="KW-1185">Reference proteome</keyword>
<name>A0A432VB35_9HYPH</name>
<keyword evidence="1" id="KW-1133">Transmembrane helix</keyword>
<keyword evidence="1" id="KW-0472">Membrane</keyword>
<evidence type="ECO:0000256" key="1">
    <source>
        <dbReference type="SAM" id="Phobius"/>
    </source>
</evidence>
<accession>A0A432VB35</accession>
<dbReference type="Proteomes" id="UP000281647">
    <property type="component" value="Unassembled WGS sequence"/>
</dbReference>
<evidence type="ECO:0000313" key="3">
    <source>
        <dbReference type="Proteomes" id="UP000281647"/>
    </source>
</evidence>
<keyword evidence="1" id="KW-0812">Transmembrane</keyword>
<sequence length="103" mass="11647">MTDRREFEVKVESAASDTAMPDWERRLYAGANWLDGRLGIRFWTMAGLVIASLVVGTPHILVHYQCYGRCGQKATESNCQYFGVRGWQTAAPEHGKCARIRLI</sequence>
<dbReference type="OrthoDB" id="7861987at2"/>
<gene>
    <name evidence="2" type="ORF">EET67_03910</name>
</gene>
<dbReference type="AlphaFoldDB" id="A0A432VB35"/>
<reference evidence="2 3" key="1">
    <citation type="submission" date="2018-11" db="EMBL/GenBank/DDBJ databases">
        <title>Pseudaminobacter arsenicus sp. nov., an arsenic-resistant bacterium isolated from arsenic-rich aquifers.</title>
        <authorList>
            <person name="Mu Y."/>
        </authorList>
    </citation>
    <scope>NUCLEOTIDE SEQUENCE [LARGE SCALE GENOMIC DNA]</scope>
    <source>
        <strain evidence="2 3">CB3</strain>
    </source>
</reference>
<comment type="caution">
    <text evidence="2">The sequence shown here is derived from an EMBL/GenBank/DDBJ whole genome shotgun (WGS) entry which is preliminary data.</text>
</comment>
<feature type="transmembrane region" description="Helical" evidence="1">
    <location>
        <begin position="42"/>
        <end position="62"/>
    </location>
</feature>
<dbReference type="RefSeq" id="WP_128624305.1">
    <property type="nucleotide sequence ID" value="NZ_ML133508.1"/>
</dbReference>
<proteinExistence type="predicted"/>